<dbReference type="SUPFAM" id="SSF102114">
    <property type="entry name" value="Radical SAM enzymes"/>
    <property type="match status" value="1"/>
</dbReference>
<keyword evidence="2" id="KW-0479">Metal-binding</keyword>
<dbReference type="InterPro" id="IPR040086">
    <property type="entry name" value="MJ0683-like"/>
</dbReference>
<dbReference type="GO" id="GO:0006284">
    <property type="term" value="P:base-excision repair"/>
    <property type="evidence" value="ECO:0007669"/>
    <property type="project" value="InterPro"/>
</dbReference>
<reference evidence="10" key="1">
    <citation type="journal article" date="2014" name="Front. Microbiol.">
        <title>High frequency of phylogenetically diverse reductive dehalogenase-homologous genes in deep subseafloor sedimentary metagenomes.</title>
        <authorList>
            <person name="Kawai M."/>
            <person name="Futagami T."/>
            <person name="Toyoda A."/>
            <person name="Takaki Y."/>
            <person name="Nishi S."/>
            <person name="Hori S."/>
            <person name="Arai W."/>
            <person name="Tsubouchi T."/>
            <person name="Morono Y."/>
            <person name="Uchiyama I."/>
            <person name="Ito T."/>
            <person name="Fujiyama A."/>
            <person name="Inagaki F."/>
            <person name="Takami H."/>
        </authorList>
    </citation>
    <scope>NUCLEOTIDE SEQUENCE</scope>
    <source>
        <strain evidence="10">Expedition CK06-06</strain>
    </source>
</reference>
<keyword evidence="8" id="KW-0812">Transmembrane</keyword>
<evidence type="ECO:0000256" key="3">
    <source>
        <dbReference type="ARBA" id="ARBA00022763"/>
    </source>
</evidence>
<evidence type="ECO:0000256" key="7">
    <source>
        <dbReference type="ARBA" id="ARBA00023204"/>
    </source>
</evidence>
<dbReference type="InterPro" id="IPR003180">
    <property type="entry name" value="MPG"/>
</dbReference>
<name>X1S5E9_9ZZZZ</name>
<comment type="similarity">
    <text evidence="1">Belongs to the DNA glycosylase MPG family.</text>
</comment>
<evidence type="ECO:0000313" key="10">
    <source>
        <dbReference type="EMBL" id="GAI63004.1"/>
    </source>
</evidence>
<dbReference type="GO" id="GO:0003677">
    <property type="term" value="F:DNA binding"/>
    <property type="evidence" value="ECO:0007669"/>
    <property type="project" value="InterPro"/>
</dbReference>
<keyword evidence="5" id="KW-0408">Iron</keyword>
<keyword evidence="8" id="KW-1133">Transmembrane helix</keyword>
<keyword evidence="8" id="KW-0472">Membrane</keyword>
<dbReference type="NCBIfam" id="TIGR00567">
    <property type="entry name" value="3mg"/>
    <property type="match status" value="1"/>
</dbReference>
<dbReference type="SUPFAM" id="SSF50486">
    <property type="entry name" value="FMT C-terminal domain-like"/>
    <property type="match status" value="1"/>
</dbReference>
<keyword evidence="6" id="KW-0411">Iron-sulfur</keyword>
<evidence type="ECO:0000256" key="5">
    <source>
        <dbReference type="ARBA" id="ARBA00023004"/>
    </source>
</evidence>
<keyword evidence="7" id="KW-0234">DNA repair</keyword>
<sequence>MTKPLPRSFYARDTKEVAKDLLGKMLVRKLAEGTIKGKIVETEAYYGEEDPASHAFRGRTERAKIMWGIPGTAYVYLIYGMYYLFNIVTEKKGKAGAVLLRALDPQEGIGVMRRIRKIEEPEKHILVSTKKEIHGWWPGKRECTSERMLINPYNGCGIGCFFCYALAFPGHFQTFCQKGIITVAKDFDRVVAKQLDSIDIASCGYLSPVTDPFQPLNEKYHLSEKIIRVFIERNIPIEFITKAFIPQEVIELIKLQTHSFGQVSILSVDDKMRKFLVPGGSSTSILFNNLERLANEGIFAVCRIDPIFPYLTDKPEDLTELIERATGIGAKHIIASVLDIPLRIKEKILKALKNHFGVGIEWNYRKLYQEKIDAYLNARIDYRKKIFDLLGNICEKKNITFALCMEYQLKEGEIVGLNQEFMSSQNCEGINIPIYGRKEEKFYPV</sequence>
<dbReference type="InterPro" id="IPR058240">
    <property type="entry name" value="rSAM_sf"/>
</dbReference>
<dbReference type="Pfam" id="PF04055">
    <property type="entry name" value="Radical_SAM"/>
    <property type="match status" value="1"/>
</dbReference>
<dbReference type="SFLD" id="SFLDG01084">
    <property type="entry name" value="Uncharacterised_Radical_SAM_Su"/>
    <property type="match status" value="1"/>
</dbReference>
<dbReference type="Gene3D" id="3.10.300.10">
    <property type="entry name" value="Methylpurine-DNA glycosylase (MPG)"/>
    <property type="match status" value="1"/>
</dbReference>
<dbReference type="InterPro" id="IPR036995">
    <property type="entry name" value="MPG_sf"/>
</dbReference>
<keyword evidence="4" id="KW-0378">Hydrolase</keyword>
<proteinExistence type="inferred from homology"/>
<keyword evidence="3" id="KW-0227">DNA damage</keyword>
<evidence type="ECO:0000259" key="9">
    <source>
        <dbReference type="Pfam" id="PF04055"/>
    </source>
</evidence>
<evidence type="ECO:0000256" key="4">
    <source>
        <dbReference type="ARBA" id="ARBA00022801"/>
    </source>
</evidence>
<organism evidence="10">
    <name type="scientific">marine sediment metagenome</name>
    <dbReference type="NCBI Taxonomy" id="412755"/>
    <lineage>
        <taxon>unclassified sequences</taxon>
        <taxon>metagenomes</taxon>
        <taxon>ecological metagenomes</taxon>
    </lineage>
</organism>
<evidence type="ECO:0000256" key="8">
    <source>
        <dbReference type="SAM" id="Phobius"/>
    </source>
</evidence>
<dbReference type="GO" id="GO:0051536">
    <property type="term" value="F:iron-sulfur cluster binding"/>
    <property type="evidence" value="ECO:0007669"/>
    <property type="project" value="UniProtKB-KW"/>
</dbReference>
<dbReference type="SFLD" id="SFLDS00029">
    <property type="entry name" value="Radical_SAM"/>
    <property type="match status" value="1"/>
</dbReference>
<gene>
    <name evidence="10" type="ORF">S12H4_05262</name>
</gene>
<feature type="transmembrane region" description="Helical" evidence="8">
    <location>
        <begin position="65"/>
        <end position="85"/>
    </location>
</feature>
<dbReference type="HAMAP" id="MF_00527">
    <property type="entry name" value="3MGH"/>
    <property type="match status" value="1"/>
</dbReference>
<dbReference type="CDD" id="cd00540">
    <property type="entry name" value="AAG"/>
    <property type="match status" value="1"/>
</dbReference>
<dbReference type="Gene3D" id="3.80.30.30">
    <property type="match status" value="1"/>
</dbReference>
<accession>X1S5E9</accession>
<dbReference type="InterPro" id="IPR011034">
    <property type="entry name" value="Formyl_transferase-like_C_sf"/>
</dbReference>
<feature type="domain" description="Radical SAM core" evidence="9">
    <location>
        <begin position="150"/>
        <end position="321"/>
    </location>
</feature>
<dbReference type="InterPro" id="IPR007197">
    <property type="entry name" value="rSAM"/>
</dbReference>
<evidence type="ECO:0000256" key="6">
    <source>
        <dbReference type="ARBA" id="ARBA00023014"/>
    </source>
</evidence>
<evidence type="ECO:0000256" key="2">
    <source>
        <dbReference type="ARBA" id="ARBA00022723"/>
    </source>
</evidence>
<dbReference type="EMBL" id="BARW01001718">
    <property type="protein sequence ID" value="GAI63004.1"/>
    <property type="molecule type" value="Genomic_DNA"/>
</dbReference>
<dbReference type="AlphaFoldDB" id="X1S5E9"/>
<protein>
    <recommendedName>
        <fullName evidence="9">Radical SAM core domain-containing protein</fullName>
    </recommendedName>
</protein>
<dbReference type="PANTHER" id="PTHR10429:SF0">
    <property type="entry name" value="DNA-3-METHYLADENINE GLYCOSYLASE"/>
    <property type="match status" value="1"/>
</dbReference>
<dbReference type="PANTHER" id="PTHR10429">
    <property type="entry name" value="DNA-3-METHYLADENINE GLYCOSYLASE"/>
    <property type="match status" value="1"/>
</dbReference>
<comment type="caution">
    <text evidence="10">The sequence shown here is derived from an EMBL/GenBank/DDBJ whole genome shotgun (WGS) entry which is preliminary data.</text>
</comment>
<feature type="non-terminal residue" evidence="10">
    <location>
        <position position="445"/>
    </location>
</feature>
<dbReference type="GO" id="GO:0003905">
    <property type="term" value="F:alkylbase DNA N-glycosylase activity"/>
    <property type="evidence" value="ECO:0007669"/>
    <property type="project" value="InterPro"/>
</dbReference>
<dbReference type="GO" id="GO:0046872">
    <property type="term" value="F:metal ion binding"/>
    <property type="evidence" value="ECO:0007669"/>
    <property type="project" value="UniProtKB-KW"/>
</dbReference>
<evidence type="ECO:0000256" key="1">
    <source>
        <dbReference type="ARBA" id="ARBA00009232"/>
    </source>
</evidence>
<dbReference type="Pfam" id="PF02245">
    <property type="entry name" value="Pur_DNA_glyco"/>
    <property type="match status" value="1"/>
</dbReference>